<reference evidence="1 2" key="1">
    <citation type="journal article" date="2018" name="Syst. Appl. Microbiol.">
        <title>Corynebacterium heidelbergense sp. nov., isolated from the preen glands of Egyptian geese (Alopochen aegyptiacus).</title>
        <authorList>
            <person name="Braun M.S."/>
            <person name="Wang E."/>
            <person name="Zimmermann S."/>
            <person name="Wink M."/>
        </authorList>
    </citation>
    <scope>NUCLEOTIDE SEQUENCE [LARGE SCALE GENOMIC DNA]</scope>
    <source>
        <strain evidence="1 2">647</strain>
    </source>
</reference>
<keyword evidence="2" id="KW-1185">Reference proteome</keyword>
<proteinExistence type="predicted"/>
<evidence type="ECO:0000313" key="1">
    <source>
        <dbReference type="EMBL" id="RAV32693.1"/>
    </source>
</evidence>
<dbReference type="AlphaFoldDB" id="A0A364V7Q6"/>
<sequence length="126" mass="13490">MRPSADWVAPQLDFACGGVSFSVLVSRHRIPPTAWQRLTGQVAPTGDALFLATVSISCSEEAYRRQPGTAALVAESLLRCVSDGCWHTSADTELHPVEGARMWTWHFAAAQGQLCAPVPGRDGQAA</sequence>
<organism evidence="1 2">
    <name type="scientific">Corynebacterium heidelbergense</name>
    <dbReference type="NCBI Taxonomy" id="2055947"/>
    <lineage>
        <taxon>Bacteria</taxon>
        <taxon>Bacillati</taxon>
        <taxon>Actinomycetota</taxon>
        <taxon>Actinomycetes</taxon>
        <taxon>Mycobacteriales</taxon>
        <taxon>Corynebacteriaceae</taxon>
        <taxon>Corynebacterium</taxon>
    </lineage>
</organism>
<gene>
    <name evidence="1" type="ORF">DLJ54_02200</name>
</gene>
<accession>A0A364V7Q6</accession>
<dbReference type="Proteomes" id="UP000251577">
    <property type="component" value="Unassembled WGS sequence"/>
</dbReference>
<name>A0A364V7Q6_9CORY</name>
<evidence type="ECO:0000313" key="2">
    <source>
        <dbReference type="Proteomes" id="UP000251577"/>
    </source>
</evidence>
<dbReference type="EMBL" id="QHCV01000013">
    <property type="protein sequence ID" value="RAV32693.1"/>
    <property type="molecule type" value="Genomic_DNA"/>
</dbReference>
<comment type="caution">
    <text evidence="1">The sequence shown here is derived from an EMBL/GenBank/DDBJ whole genome shotgun (WGS) entry which is preliminary data.</text>
</comment>
<protein>
    <submittedName>
        <fullName evidence="1">Uncharacterized protein</fullName>
    </submittedName>
</protein>